<evidence type="ECO:0000313" key="7">
    <source>
        <dbReference type="Proteomes" id="UP000487757"/>
    </source>
</evidence>
<keyword evidence="7" id="KW-1185">Reference proteome</keyword>
<evidence type="ECO:0000256" key="2">
    <source>
        <dbReference type="ARBA" id="ARBA00009865"/>
    </source>
</evidence>
<name>A0A7K0FSC1_9SPHI</name>
<feature type="signal peptide" evidence="5">
    <location>
        <begin position="1"/>
        <end position="28"/>
    </location>
</feature>
<proteinExistence type="inferred from homology"/>
<comment type="caution">
    <text evidence="6">The sequence shown here is derived from an EMBL/GenBank/DDBJ whole genome shotgun (WGS) entry which is preliminary data.</text>
</comment>
<evidence type="ECO:0000256" key="4">
    <source>
        <dbReference type="ARBA" id="ARBA00023295"/>
    </source>
</evidence>
<comment type="similarity">
    <text evidence="2">Belongs to the glycosyl hydrolase 43 family.</text>
</comment>
<dbReference type="Gene3D" id="2.60.40.2340">
    <property type="match status" value="1"/>
</dbReference>
<gene>
    <name evidence="6" type="ORF">GJU39_00255</name>
</gene>
<dbReference type="RefSeq" id="WP_154278675.1">
    <property type="nucleotide sequence ID" value="NZ_JBHUJQ010000001.1"/>
</dbReference>
<feature type="chain" id="PRO_5029806658" evidence="5">
    <location>
        <begin position="29"/>
        <end position="721"/>
    </location>
</feature>
<dbReference type="PANTHER" id="PTHR43301:SF3">
    <property type="entry name" value="ARABINAN ENDO-1,5-ALPHA-L-ARABINOSIDASE A-RELATED"/>
    <property type="match status" value="1"/>
</dbReference>
<dbReference type="GO" id="GO:0004553">
    <property type="term" value="F:hydrolase activity, hydrolyzing O-glycosyl compounds"/>
    <property type="evidence" value="ECO:0007669"/>
    <property type="project" value="InterPro"/>
</dbReference>
<dbReference type="OrthoDB" id="9803461at2"/>
<sequence>MRRLNIKANATFVFAFFYAFTVGTGAFAQSKKQPGNSAYLFAYFTGNTKAEESIRFAVSEDGYRYKALNNNEPVISSAEISSTGGVRDPHILRGADGKTFYMVVTDMVSAKGWDSNRAMVLLKSNDLLKWTSSIIDVQKKYPNQEHLKRVWAPQTIYDPAVKKYMVYWSMKHGDDPDKIYYAYANADFTDLEGTPKQLFFSPTNGSCIDGDIIYDKGKYNLFFKTEGNGNGIKKAVSNELTKGYVLVDKYLQQTTDAVEGAGVFKLNNADEYILMYDVYTKGRYQFTKSKDLNTFKVIDEEISMDFHPRHGTVMSITVQEENRLLSKWYSAKSVLSGAQNPSIKHYNIVIDSVGKTAFLPVNSGTDLKAFDPQFSKFAGVNIKPAGKVDFSKGTVTYTVKIGDQAAETYAIAAAVNNNPVLNGYYADPEILYSNQTSKYYLYPTSDGFTGWSGTYFKTFSSPDLVNWKDEGVIVDLNKDVSWAKKNAWAPTAIEKKVNGAYKYFYYFTAAQKIGVAVADHPAGPFKDSGKALISKRPAGTKGGQEIDPDVFTDPKTGKTYLYWGNGHMAVAELNADLVSIDTNSIKVITPDKTFREGTEVFFRNGKYYFLWSENDTRSPDYGVRYGYSDSPTGKITIPEDNLILTQLPDQAIYGTGHNSVIQIPGKDEWYIVYHRFTRPKGITMGESAGYNREVCIDKMEFDENGGIKKVVPTLEGIKPIK</sequence>
<dbReference type="Pfam" id="PF04616">
    <property type="entry name" value="Glyco_hydro_43"/>
    <property type="match status" value="2"/>
</dbReference>
<dbReference type="InterPro" id="IPR023296">
    <property type="entry name" value="Glyco_hydro_beta-prop_sf"/>
</dbReference>
<comment type="pathway">
    <text evidence="1">Glycan metabolism; L-arabinan degradation.</text>
</comment>
<organism evidence="6 7">
    <name type="scientific">Pedobacter petrophilus</name>
    <dbReference type="NCBI Taxonomy" id="1908241"/>
    <lineage>
        <taxon>Bacteria</taxon>
        <taxon>Pseudomonadati</taxon>
        <taxon>Bacteroidota</taxon>
        <taxon>Sphingobacteriia</taxon>
        <taxon>Sphingobacteriales</taxon>
        <taxon>Sphingobacteriaceae</taxon>
        <taxon>Pedobacter</taxon>
    </lineage>
</organism>
<accession>A0A7K0FSC1</accession>
<keyword evidence="4" id="KW-0326">Glycosidase</keyword>
<keyword evidence="5" id="KW-0732">Signal</keyword>
<dbReference type="PANTHER" id="PTHR43301">
    <property type="entry name" value="ARABINAN ENDO-1,5-ALPHA-L-ARABINOSIDASE"/>
    <property type="match status" value="1"/>
</dbReference>
<dbReference type="EMBL" id="WKKH01000001">
    <property type="protein sequence ID" value="MRX74503.1"/>
    <property type="molecule type" value="Genomic_DNA"/>
</dbReference>
<dbReference type="CDD" id="cd18828">
    <property type="entry name" value="GH43_BT3675-like"/>
    <property type="match status" value="1"/>
</dbReference>
<dbReference type="CDD" id="cd08983">
    <property type="entry name" value="GH43_Bt3655-like"/>
    <property type="match status" value="1"/>
</dbReference>
<keyword evidence="3 6" id="KW-0378">Hydrolase</keyword>
<dbReference type="Proteomes" id="UP000487757">
    <property type="component" value="Unassembled WGS sequence"/>
</dbReference>
<dbReference type="InterPro" id="IPR050727">
    <property type="entry name" value="GH43_arabinanases"/>
</dbReference>
<dbReference type="Gene3D" id="2.115.10.20">
    <property type="entry name" value="Glycosyl hydrolase domain, family 43"/>
    <property type="match status" value="2"/>
</dbReference>
<dbReference type="GO" id="GO:0005975">
    <property type="term" value="P:carbohydrate metabolic process"/>
    <property type="evidence" value="ECO:0007669"/>
    <property type="project" value="InterPro"/>
</dbReference>
<evidence type="ECO:0000256" key="3">
    <source>
        <dbReference type="ARBA" id="ARBA00022801"/>
    </source>
</evidence>
<dbReference type="InterPro" id="IPR006710">
    <property type="entry name" value="Glyco_hydro_43"/>
</dbReference>
<evidence type="ECO:0000256" key="5">
    <source>
        <dbReference type="SAM" id="SignalP"/>
    </source>
</evidence>
<reference evidence="6 7" key="1">
    <citation type="submission" date="2019-11" db="EMBL/GenBank/DDBJ databases">
        <title>Pedobacter petrophilus genome.</title>
        <authorList>
            <person name="Feldbauer M.J."/>
            <person name="Newman J.D."/>
        </authorList>
    </citation>
    <scope>NUCLEOTIDE SEQUENCE [LARGE SCALE GENOMIC DNA]</scope>
    <source>
        <strain evidence="6 7">LMG 29686</strain>
    </source>
</reference>
<evidence type="ECO:0000256" key="1">
    <source>
        <dbReference type="ARBA" id="ARBA00004834"/>
    </source>
</evidence>
<evidence type="ECO:0000313" key="6">
    <source>
        <dbReference type="EMBL" id="MRX74503.1"/>
    </source>
</evidence>
<dbReference type="SUPFAM" id="SSF75005">
    <property type="entry name" value="Arabinanase/levansucrase/invertase"/>
    <property type="match status" value="2"/>
</dbReference>
<protein>
    <submittedName>
        <fullName evidence="6">Family 43 glycosylhydrolase</fullName>
    </submittedName>
</protein>
<dbReference type="AlphaFoldDB" id="A0A7K0FSC1"/>